<dbReference type="AlphaFoldDB" id="L7KGC5"/>
<keyword evidence="4" id="KW-1185">Reference proteome</keyword>
<dbReference type="NCBIfam" id="TIGR00254">
    <property type="entry name" value="GGDEF"/>
    <property type="match status" value="1"/>
</dbReference>
<organism evidence="3 4">
    <name type="scientific">Gordonia aichiensis NBRC 108223</name>
    <dbReference type="NCBI Taxonomy" id="1220583"/>
    <lineage>
        <taxon>Bacteria</taxon>
        <taxon>Bacillati</taxon>
        <taxon>Actinomycetota</taxon>
        <taxon>Actinomycetes</taxon>
        <taxon>Mycobacteriales</taxon>
        <taxon>Gordoniaceae</taxon>
        <taxon>Gordonia</taxon>
    </lineage>
</organism>
<dbReference type="PROSITE" id="PS50887">
    <property type="entry name" value="GGDEF"/>
    <property type="match status" value="1"/>
</dbReference>
<keyword evidence="1" id="KW-1133">Transmembrane helix</keyword>
<dbReference type="STRING" id="1220583.GOACH_02_00430"/>
<dbReference type="EMBL" id="BANR01000002">
    <property type="protein sequence ID" value="GAC46967.1"/>
    <property type="molecule type" value="Genomic_DNA"/>
</dbReference>
<feature type="transmembrane region" description="Helical" evidence="1">
    <location>
        <begin position="174"/>
        <end position="193"/>
    </location>
</feature>
<dbReference type="InterPro" id="IPR050469">
    <property type="entry name" value="Diguanylate_Cyclase"/>
</dbReference>
<feature type="transmembrane region" description="Helical" evidence="1">
    <location>
        <begin position="71"/>
        <end position="89"/>
    </location>
</feature>
<feature type="transmembrane region" description="Helical" evidence="1">
    <location>
        <begin position="40"/>
        <end position="59"/>
    </location>
</feature>
<dbReference type="Pfam" id="PF00990">
    <property type="entry name" value="GGDEF"/>
    <property type="match status" value="1"/>
</dbReference>
<dbReference type="Proteomes" id="UP000010988">
    <property type="component" value="Unassembled WGS sequence"/>
</dbReference>
<reference evidence="3 4" key="1">
    <citation type="submission" date="2012-12" db="EMBL/GenBank/DDBJ databases">
        <title>Whole genome shotgun sequence of Gordonia aichiensis NBRC 108223.</title>
        <authorList>
            <person name="Isaki-Nakamura S."/>
            <person name="Hosoyama A."/>
            <person name="Tsuchikane K."/>
            <person name="Ando Y."/>
            <person name="Baba S."/>
            <person name="Ohji S."/>
            <person name="Hamada M."/>
            <person name="Tamura T."/>
            <person name="Yamazoe A."/>
            <person name="Yamazaki S."/>
            <person name="Fujita N."/>
        </authorList>
    </citation>
    <scope>NUCLEOTIDE SEQUENCE [LARGE SCALE GENOMIC DNA]</scope>
    <source>
        <strain evidence="3 4">NBRC 108223</strain>
    </source>
</reference>
<dbReference type="GO" id="GO:0043709">
    <property type="term" value="P:cell adhesion involved in single-species biofilm formation"/>
    <property type="evidence" value="ECO:0007669"/>
    <property type="project" value="TreeGrafter"/>
</dbReference>
<sequence length="372" mass="39596">METDGGRGVRDAARQWLTQADDRWMLDFFGYLNLVDVTKVIVAGGGVLNGTIALLSLLGPDGVLWPGTGPAAMVAVIVVCLAWTVRWLAWPWPTRTESLTLCAIADVVIAVTIFAHQNMLIGIASASLLAATSIYLTLFHNAVANLCHMAFTVVTVVAAVVTCGLVQGVNWLPIAIAEALVVVMAVVVALPILHIGFVMVRGSAVDAVTDPLTGLLNRRGFYRAVTASSLQVSTTAVRHRHSRWIVAVVDIDSFKVVNDLHGHVHGDRVLADVAAEIRRSVEVHTIIARFGGDEFVLATQYDTRYPDAAWCVAIADRLVRAVVEASGGAVTASVGIASGDNDDNGRITRVIADADHAMYAAKTNGGNRFELG</sequence>
<keyword evidence="1" id="KW-0812">Transmembrane</keyword>
<dbReference type="InterPro" id="IPR043128">
    <property type="entry name" value="Rev_trsase/Diguanyl_cyclase"/>
</dbReference>
<dbReference type="PANTHER" id="PTHR45138">
    <property type="entry name" value="REGULATORY COMPONENTS OF SENSORY TRANSDUCTION SYSTEM"/>
    <property type="match status" value="1"/>
</dbReference>
<dbReference type="GO" id="GO:0005886">
    <property type="term" value="C:plasma membrane"/>
    <property type="evidence" value="ECO:0007669"/>
    <property type="project" value="TreeGrafter"/>
</dbReference>
<feature type="transmembrane region" description="Helical" evidence="1">
    <location>
        <begin position="146"/>
        <end position="168"/>
    </location>
</feature>
<gene>
    <name evidence="3" type="ORF">GOACH_02_00430</name>
</gene>
<comment type="caution">
    <text evidence="3">The sequence shown here is derived from an EMBL/GenBank/DDBJ whole genome shotgun (WGS) entry which is preliminary data.</text>
</comment>
<dbReference type="SMART" id="SM00267">
    <property type="entry name" value="GGDEF"/>
    <property type="match status" value="1"/>
</dbReference>
<proteinExistence type="predicted"/>
<evidence type="ECO:0000313" key="4">
    <source>
        <dbReference type="Proteomes" id="UP000010988"/>
    </source>
</evidence>
<dbReference type="PANTHER" id="PTHR45138:SF9">
    <property type="entry name" value="DIGUANYLATE CYCLASE DGCM-RELATED"/>
    <property type="match status" value="1"/>
</dbReference>
<dbReference type="InterPro" id="IPR029787">
    <property type="entry name" value="Nucleotide_cyclase"/>
</dbReference>
<dbReference type="GO" id="GO:1902201">
    <property type="term" value="P:negative regulation of bacterial-type flagellum-dependent cell motility"/>
    <property type="evidence" value="ECO:0007669"/>
    <property type="project" value="TreeGrafter"/>
</dbReference>
<feature type="transmembrane region" description="Helical" evidence="1">
    <location>
        <begin position="121"/>
        <end position="139"/>
    </location>
</feature>
<feature type="domain" description="GGDEF" evidence="2">
    <location>
        <begin position="242"/>
        <end position="372"/>
    </location>
</feature>
<evidence type="ECO:0000259" key="2">
    <source>
        <dbReference type="PROSITE" id="PS50887"/>
    </source>
</evidence>
<dbReference type="Gene3D" id="3.30.70.270">
    <property type="match status" value="1"/>
</dbReference>
<evidence type="ECO:0000313" key="3">
    <source>
        <dbReference type="EMBL" id="GAC46967.1"/>
    </source>
</evidence>
<dbReference type="InterPro" id="IPR000160">
    <property type="entry name" value="GGDEF_dom"/>
</dbReference>
<accession>L7KGC5</accession>
<dbReference type="eggNOG" id="COG2199">
    <property type="taxonomic scope" value="Bacteria"/>
</dbReference>
<feature type="transmembrane region" description="Helical" evidence="1">
    <location>
        <begin position="98"/>
        <end position="115"/>
    </location>
</feature>
<dbReference type="CDD" id="cd01949">
    <property type="entry name" value="GGDEF"/>
    <property type="match status" value="1"/>
</dbReference>
<keyword evidence="1" id="KW-0472">Membrane</keyword>
<evidence type="ECO:0000256" key="1">
    <source>
        <dbReference type="SAM" id="Phobius"/>
    </source>
</evidence>
<dbReference type="SUPFAM" id="SSF55073">
    <property type="entry name" value="Nucleotide cyclase"/>
    <property type="match status" value="1"/>
</dbReference>
<name>L7KGC5_9ACTN</name>
<dbReference type="RefSeq" id="WP_005169381.1">
    <property type="nucleotide sequence ID" value="NZ_BANR01000002.1"/>
</dbReference>
<protein>
    <recommendedName>
        <fullName evidence="2">GGDEF domain-containing protein</fullName>
    </recommendedName>
</protein>
<dbReference type="GO" id="GO:0052621">
    <property type="term" value="F:diguanylate cyclase activity"/>
    <property type="evidence" value="ECO:0007669"/>
    <property type="project" value="TreeGrafter"/>
</dbReference>